<dbReference type="InterPro" id="IPR010664">
    <property type="entry name" value="LipoPS_assembly_LptC-rel"/>
</dbReference>
<dbReference type="Gene3D" id="2.60.450.10">
    <property type="entry name" value="Lipopolysaccharide (LPS) transport protein A like domain"/>
    <property type="match status" value="1"/>
</dbReference>
<proteinExistence type="predicted"/>
<dbReference type="Pfam" id="PF06835">
    <property type="entry name" value="LptC"/>
    <property type="match status" value="1"/>
</dbReference>
<feature type="compositionally biased region" description="Acidic residues" evidence="1">
    <location>
        <begin position="167"/>
        <end position="195"/>
    </location>
</feature>
<keyword evidence="3" id="KW-1185">Reference proteome</keyword>
<dbReference type="EMBL" id="FRAA01000006">
    <property type="protein sequence ID" value="SHK58287.1"/>
    <property type="molecule type" value="Genomic_DNA"/>
</dbReference>
<dbReference type="Proteomes" id="UP000184474">
    <property type="component" value="Unassembled WGS sequence"/>
</dbReference>
<dbReference type="InterPro" id="IPR026265">
    <property type="entry name" value="LptC"/>
</dbReference>
<feature type="region of interest" description="Disordered" evidence="1">
    <location>
        <begin position="163"/>
        <end position="195"/>
    </location>
</feature>
<evidence type="ECO:0000313" key="2">
    <source>
        <dbReference type="EMBL" id="SHK58287.1"/>
    </source>
</evidence>
<gene>
    <name evidence="2" type="ORF">SAMN04488028_106108</name>
</gene>
<evidence type="ECO:0000313" key="3">
    <source>
        <dbReference type="Proteomes" id="UP000184474"/>
    </source>
</evidence>
<accession>A0A1M6TMV8</accession>
<sequence>MLACESKNAVLEKETYDGPSVTLDNIDVLVSDSAVTKLRLVAAKQLVYENEDRDFPEGIYLEFYNAMGQLSSTLRANTGYYFAKEDYYKAEGDVQMKSLAKGDELHSELLNWYPKEERIYTDKFVTIKADGEVLKGEGLEASEDFDQYTILNPTGVMTLNPTKGSVDEESGFDEDLVFEEDTTSYDDEPEEIMEE</sequence>
<dbReference type="STRING" id="156994.SAMN04488028_106108"/>
<evidence type="ECO:0000256" key="1">
    <source>
        <dbReference type="SAM" id="MobiDB-lite"/>
    </source>
</evidence>
<dbReference type="GO" id="GO:0005886">
    <property type="term" value="C:plasma membrane"/>
    <property type="evidence" value="ECO:0007669"/>
    <property type="project" value="InterPro"/>
</dbReference>
<name>A0A1M6TMV8_REIAG</name>
<dbReference type="AlphaFoldDB" id="A0A1M6TMV8"/>
<reference evidence="3" key="1">
    <citation type="submission" date="2016-11" db="EMBL/GenBank/DDBJ databases">
        <authorList>
            <person name="Varghese N."/>
            <person name="Submissions S."/>
        </authorList>
    </citation>
    <scope>NUCLEOTIDE SEQUENCE [LARGE SCALE GENOMIC DNA]</scope>
    <source>
        <strain evidence="3">DSM 26134</strain>
    </source>
</reference>
<organism evidence="2 3">
    <name type="scientific">Reichenbachiella agariperforans</name>
    <dbReference type="NCBI Taxonomy" id="156994"/>
    <lineage>
        <taxon>Bacteria</taxon>
        <taxon>Pseudomonadati</taxon>
        <taxon>Bacteroidota</taxon>
        <taxon>Cytophagia</taxon>
        <taxon>Cytophagales</taxon>
        <taxon>Reichenbachiellaceae</taxon>
        <taxon>Reichenbachiella</taxon>
    </lineage>
</organism>
<dbReference type="GO" id="GO:0015221">
    <property type="term" value="F:lipopolysaccharide transmembrane transporter activity"/>
    <property type="evidence" value="ECO:0007669"/>
    <property type="project" value="InterPro"/>
</dbReference>
<protein>
    <submittedName>
        <fullName evidence="2">LPS export ABC transporter protein LptC</fullName>
    </submittedName>
</protein>
<dbReference type="NCBIfam" id="TIGR04409">
    <property type="entry name" value="LptC_YrbK"/>
    <property type="match status" value="1"/>
</dbReference>